<feature type="region of interest" description="Disordered" evidence="1">
    <location>
        <begin position="1"/>
        <end position="30"/>
    </location>
</feature>
<keyword evidence="2" id="KW-0812">Transmembrane</keyword>
<reference evidence="3" key="1">
    <citation type="submission" date="2015-12" db="EMBL/GenBank/DDBJ databases">
        <title>Gene expression during late stages of embryo sac development: a critical building block for successful pollen-pistil interactions.</title>
        <authorList>
            <person name="Liu Y."/>
            <person name="Joly V."/>
            <person name="Sabar M."/>
            <person name="Matton D.P."/>
        </authorList>
    </citation>
    <scope>NUCLEOTIDE SEQUENCE</scope>
</reference>
<feature type="compositionally biased region" description="Polar residues" evidence="1">
    <location>
        <begin position="9"/>
        <end position="30"/>
    </location>
</feature>
<proteinExistence type="predicted"/>
<evidence type="ECO:0000256" key="1">
    <source>
        <dbReference type="SAM" id="MobiDB-lite"/>
    </source>
</evidence>
<dbReference type="AlphaFoldDB" id="A0A0V0GW41"/>
<feature type="transmembrane region" description="Helical" evidence="2">
    <location>
        <begin position="59"/>
        <end position="86"/>
    </location>
</feature>
<dbReference type="EMBL" id="GEDG01030358">
    <property type="protein sequence ID" value="JAP11977.1"/>
    <property type="molecule type" value="Transcribed_RNA"/>
</dbReference>
<organism evidence="3">
    <name type="scientific">Solanum chacoense</name>
    <name type="common">Chaco potato</name>
    <dbReference type="NCBI Taxonomy" id="4108"/>
    <lineage>
        <taxon>Eukaryota</taxon>
        <taxon>Viridiplantae</taxon>
        <taxon>Streptophyta</taxon>
        <taxon>Embryophyta</taxon>
        <taxon>Tracheophyta</taxon>
        <taxon>Spermatophyta</taxon>
        <taxon>Magnoliopsida</taxon>
        <taxon>eudicotyledons</taxon>
        <taxon>Gunneridae</taxon>
        <taxon>Pentapetalae</taxon>
        <taxon>asterids</taxon>
        <taxon>lamiids</taxon>
        <taxon>Solanales</taxon>
        <taxon>Solanaceae</taxon>
        <taxon>Solanoideae</taxon>
        <taxon>Solaneae</taxon>
        <taxon>Solanum</taxon>
    </lineage>
</organism>
<accession>A0A0V0GW41</accession>
<keyword evidence="2" id="KW-1133">Transmembrane helix</keyword>
<sequence>MIQEYISETRVQNNGGKGTQKSVRGPSPNSNLNPFTLLGEHLFLAIFTPFRKRKGVGRVLCPAVACVDASGMLLYVPGCCVFWVLAAKKKT</sequence>
<evidence type="ECO:0000256" key="2">
    <source>
        <dbReference type="SAM" id="Phobius"/>
    </source>
</evidence>
<keyword evidence="2" id="KW-0472">Membrane</keyword>
<evidence type="ECO:0000313" key="3">
    <source>
        <dbReference type="EMBL" id="JAP11977.1"/>
    </source>
</evidence>
<protein>
    <submittedName>
        <fullName evidence="3">Putative ovule protein</fullName>
    </submittedName>
</protein>
<name>A0A0V0GW41_SOLCH</name>
<feature type="non-terminal residue" evidence="3">
    <location>
        <position position="91"/>
    </location>
</feature>